<dbReference type="Proteomes" id="UP000242351">
    <property type="component" value="Unassembled WGS sequence"/>
</dbReference>
<feature type="active site" description="Proton donor/acceptor" evidence="9">
    <location>
        <position position="122"/>
    </location>
</feature>
<evidence type="ECO:0000256" key="1">
    <source>
        <dbReference type="ARBA" id="ARBA00004752"/>
    </source>
</evidence>
<dbReference type="EMBL" id="PGOZ01000013">
    <property type="protein sequence ID" value="PJI32086.1"/>
    <property type="molecule type" value="Genomic_DNA"/>
</dbReference>
<dbReference type="PROSITE" id="PS52029">
    <property type="entry name" value="LD_TPASE"/>
    <property type="match status" value="1"/>
</dbReference>
<dbReference type="UniPathway" id="UPA00219"/>
<dbReference type="PANTHER" id="PTHR30582:SF24">
    <property type="entry name" value="L,D-TRANSPEPTIDASE ERFK_SRFK-RELATED"/>
    <property type="match status" value="1"/>
</dbReference>
<dbReference type="CDD" id="cd16913">
    <property type="entry name" value="YkuD_like"/>
    <property type="match status" value="1"/>
</dbReference>
<dbReference type="GO" id="GO:0016757">
    <property type="term" value="F:glycosyltransferase activity"/>
    <property type="evidence" value="ECO:0007669"/>
    <property type="project" value="UniProtKB-KW"/>
</dbReference>
<proteinExistence type="inferred from homology"/>
<evidence type="ECO:0000313" key="12">
    <source>
        <dbReference type="Proteomes" id="UP000242351"/>
    </source>
</evidence>
<dbReference type="GO" id="GO:0071555">
    <property type="term" value="P:cell wall organization"/>
    <property type="evidence" value="ECO:0007669"/>
    <property type="project" value="UniProtKB-UniRule"/>
</dbReference>
<feature type="active site" description="Nucleophile" evidence="9">
    <location>
        <position position="138"/>
    </location>
</feature>
<evidence type="ECO:0000256" key="4">
    <source>
        <dbReference type="ARBA" id="ARBA00022679"/>
    </source>
</evidence>
<evidence type="ECO:0000313" key="11">
    <source>
        <dbReference type="EMBL" id="PJI32086.1"/>
    </source>
</evidence>
<evidence type="ECO:0000259" key="10">
    <source>
        <dbReference type="PROSITE" id="PS52029"/>
    </source>
</evidence>
<evidence type="ECO:0000256" key="5">
    <source>
        <dbReference type="ARBA" id="ARBA00022801"/>
    </source>
</evidence>
<dbReference type="GO" id="GO:0071972">
    <property type="term" value="F:peptidoglycan L,D-transpeptidase activity"/>
    <property type="evidence" value="ECO:0007669"/>
    <property type="project" value="TreeGrafter"/>
</dbReference>
<keyword evidence="5" id="KW-0378">Hydrolase</keyword>
<dbReference type="GO" id="GO:0008360">
    <property type="term" value="P:regulation of cell shape"/>
    <property type="evidence" value="ECO:0007669"/>
    <property type="project" value="UniProtKB-UniRule"/>
</dbReference>
<dbReference type="Pfam" id="PF03734">
    <property type="entry name" value="YkuD"/>
    <property type="match status" value="1"/>
</dbReference>
<sequence length="177" mass="19938">MSTLHLDQADILIDLAQQKLYLPRLNKQYLISTGKNGIGETENSGKTPRGWHKIAEKFGQNAPLNSVFIARQATGEIYDAELAAEFPQRDWILTRILWLSGLEAGFNQGEGCDTYQRYIYIHGTPETEMMGEPLSHGCIRMRNLEVAELFDLVGENALVYISEHALDSKMLKGVHTE</sequence>
<dbReference type="NCBIfam" id="NF040925">
    <property type="entry name" value="LD_carbox_ElsL"/>
    <property type="match status" value="1"/>
</dbReference>
<dbReference type="Gene3D" id="2.40.440.10">
    <property type="entry name" value="L,D-transpeptidase catalytic domain-like"/>
    <property type="match status" value="1"/>
</dbReference>
<reference evidence="11 12" key="2">
    <citation type="submission" date="2017-12" db="EMBL/GenBank/DDBJ databases">
        <title>Revising the taxonomy of the Acinetobacter lwoffii group: the description of Acinetobacter pseudolwoffii sp. nov. and emended description of Acinetobacter lwoffii.</title>
        <authorList>
            <person name="Nemec A."/>
        </authorList>
    </citation>
    <scope>NUCLEOTIDE SEQUENCE [LARGE SCALE GENOMIC DNA]</scope>
    <source>
        <strain evidence="11 12">ANC 5347</strain>
    </source>
</reference>
<evidence type="ECO:0000256" key="2">
    <source>
        <dbReference type="ARBA" id="ARBA00005992"/>
    </source>
</evidence>
<dbReference type="AlphaFoldDB" id="A0A2H9UK45"/>
<dbReference type="GO" id="GO:0018104">
    <property type="term" value="P:peptidoglycan-protein cross-linking"/>
    <property type="evidence" value="ECO:0007669"/>
    <property type="project" value="TreeGrafter"/>
</dbReference>
<dbReference type="RefSeq" id="WP_100357888.1">
    <property type="nucleotide sequence ID" value="NZ_CP083759.1"/>
</dbReference>
<gene>
    <name evidence="11" type="ORF">CU320_10835</name>
</gene>
<keyword evidence="7 9" id="KW-0573">Peptidoglycan synthesis</keyword>
<organism evidence="11 12">
    <name type="scientific">Acinetobacter pseudolwoffii</name>
    <dbReference type="NCBI Taxonomy" id="2053287"/>
    <lineage>
        <taxon>Bacteria</taxon>
        <taxon>Pseudomonadati</taxon>
        <taxon>Pseudomonadota</taxon>
        <taxon>Gammaproteobacteria</taxon>
        <taxon>Moraxellales</taxon>
        <taxon>Moraxellaceae</taxon>
        <taxon>Acinetobacter</taxon>
    </lineage>
</organism>
<evidence type="ECO:0000256" key="7">
    <source>
        <dbReference type="ARBA" id="ARBA00022984"/>
    </source>
</evidence>
<dbReference type="InterPro" id="IPR050979">
    <property type="entry name" value="LD-transpeptidase"/>
</dbReference>
<keyword evidence="6 9" id="KW-0133">Cell shape</keyword>
<reference evidence="11 12" key="1">
    <citation type="submission" date="2017-11" db="EMBL/GenBank/DDBJ databases">
        <authorList>
            <person name="Han C.G."/>
        </authorList>
    </citation>
    <scope>NUCLEOTIDE SEQUENCE [LARGE SCALE GENOMIC DNA]</scope>
    <source>
        <strain evidence="11 12">ANC 5347</strain>
    </source>
</reference>
<keyword evidence="8 9" id="KW-0961">Cell wall biogenesis/degradation</keyword>
<evidence type="ECO:0000256" key="3">
    <source>
        <dbReference type="ARBA" id="ARBA00022676"/>
    </source>
</evidence>
<evidence type="ECO:0000256" key="8">
    <source>
        <dbReference type="ARBA" id="ARBA00023316"/>
    </source>
</evidence>
<protein>
    <submittedName>
        <fullName evidence="11">L,D-transpeptidase</fullName>
    </submittedName>
</protein>
<keyword evidence="4" id="KW-0808">Transferase</keyword>
<dbReference type="InterPro" id="IPR038063">
    <property type="entry name" value="Transpep_catalytic_dom"/>
</dbReference>
<comment type="pathway">
    <text evidence="1 9">Cell wall biogenesis; peptidoglycan biosynthesis.</text>
</comment>
<comment type="caution">
    <text evidence="11">The sequence shown here is derived from an EMBL/GenBank/DDBJ whole genome shotgun (WGS) entry which is preliminary data.</text>
</comment>
<keyword evidence="3" id="KW-0328">Glycosyltransferase</keyword>
<accession>A0A2H9UK45</accession>
<evidence type="ECO:0000256" key="6">
    <source>
        <dbReference type="ARBA" id="ARBA00022960"/>
    </source>
</evidence>
<comment type="similarity">
    <text evidence="2">Belongs to the YkuD family.</text>
</comment>
<feature type="domain" description="L,D-TPase catalytic" evidence="10">
    <location>
        <begin position="9"/>
        <end position="162"/>
    </location>
</feature>
<dbReference type="PANTHER" id="PTHR30582">
    <property type="entry name" value="L,D-TRANSPEPTIDASE"/>
    <property type="match status" value="1"/>
</dbReference>
<evidence type="ECO:0000256" key="9">
    <source>
        <dbReference type="PROSITE-ProRule" id="PRU01373"/>
    </source>
</evidence>
<dbReference type="SUPFAM" id="SSF141523">
    <property type="entry name" value="L,D-transpeptidase catalytic domain-like"/>
    <property type="match status" value="1"/>
</dbReference>
<name>A0A2H9UK45_9GAMM</name>
<dbReference type="InterPro" id="IPR005490">
    <property type="entry name" value="LD_TPept_cat_dom"/>
</dbReference>
<dbReference type="GO" id="GO:0005576">
    <property type="term" value="C:extracellular region"/>
    <property type="evidence" value="ECO:0007669"/>
    <property type="project" value="TreeGrafter"/>
</dbReference>